<dbReference type="Proteomes" id="UP000620262">
    <property type="component" value="Unassembled WGS sequence"/>
</dbReference>
<evidence type="ECO:0000313" key="3">
    <source>
        <dbReference type="Proteomes" id="UP000620262"/>
    </source>
</evidence>
<dbReference type="EMBL" id="JADBEC010000002">
    <property type="protein sequence ID" value="MBE1508529.1"/>
    <property type="molecule type" value="Genomic_DNA"/>
</dbReference>
<sequence>MPLLDRTLPTARKTVGFELPVFRSQKRANSDLVQKIAPDGTVERFLPTVLDTRFASQIGDDEARVVEEGDPALWAYRNERFELLIGSEQEMRDYGLNALSNGELDGYPIAAAEMVAFCKSETQHRRILRLAYEHLGDISTASADSWRDATVLLPAIREDVAAQFGTRIPDILRQIVAVSNVNVTTIYGPAPLDVNTDRLPRFWELAGVFGIKDVRFVGLTTESRNRNEEWRLDGTGGVAAHVLSRRPFFGREEYSSELGKKRAVASGTSSSEPSSTKQLFVTTTGSDMSDVRRAHRELERSHMFRYRHAINLRPMGFGTPSTLKSSPEEILRSLPSVDVLWVLAGHRLRQTGRYQNGMSTLHMLSRTLSGTLSGLIESLRATGEGRNFLESLRAQGVLGAVGILRYNNDVDEVENIRRLIFNMLSEDVLLHTAEAIKIVWPVRNRAVPRVTHLGDRRYPVEFTEVPGSRLGATLVGFAPGVRAGRRTAEEFRDLCVSVTAAYGFEKTYSAERSFAVERHKETLLVFTPVTAEQIWSLVQDIEGGASSLIVTNKTLSANMKAEAKRRSVELVHYSELGRWLKLKYRARLLAERDHWGAIG</sequence>
<feature type="compositionally biased region" description="Polar residues" evidence="1">
    <location>
        <begin position="276"/>
        <end position="286"/>
    </location>
</feature>
<evidence type="ECO:0000313" key="2">
    <source>
        <dbReference type="EMBL" id="MBE1508529.1"/>
    </source>
</evidence>
<gene>
    <name evidence="2" type="ORF">H4W29_005774</name>
</gene>
<feature type="region of interest" description="Disordered" evidence="1">
    <location>
        <begin position="264"/>
        <end position="286"/>
    </location>
</feature>
<organism evidence="2 3">
    <name type="scientific">Rhizobium viscosum</name>
    <name type="common">Arthrobacter viscosus</name>
    <dbReference type="NCBI Taxonomy" id="1673"/>
    <lineage>
        <taxon>Bacteria</taxon>
        <taxon>Pseudomonadati</taxon>
        <taxon>Pseudomonadota</taxon>
        <taxon>Alphaproteobacteria</taxon>
        <taxon>Hyphomicrobiales</taxon>
        <taxon>Rhizobiaceae</taxon>
        <taxon>Rhizobium/Agrobacterium group</taxon>
        <taxon>Rhizobium</taxon>
    </lineage>
</organism>
<feature type="compositionally biased region" description="Low complexity" evidence="1">
    <location>
        <begin position="266"/>
        <end position="275"/>
    </location>
</feature>
<accession>A0ABR9IZA6</accession>
<keyword evidence="3" id="KW-1185">Reference proteome</keyword>
<protein>
    <submittedName>
        <fullName evidence="2">Uncharacterized protein</fullName>
    </submittedName>
</protein>
<proteinExistence type="predicted"/>
<dbReference type="RefSeq" id="WP_192732114.1">
    <property type="nucleotide sequence ID" value="NZ_BAAAVL010000010.1"/>
</dbReference>
<evidence type="ECO:0000256" key="1">
    <source>
        <dbReference type="SAM" id="MobiDB-lite"/>
    </source>
</evidence>
<reference evidence="2 3" key="1">
    <citation type="submission" date="2020-10" db="EMBL/GenBank/DDBJ databases">
        <title>Sequencing the genomes of 1000 actinobacteria strains.</title>
        <authorList>
            <person name="Klenk H.-P."/>
        </authorList>
    </citation>
    <scope>NUCLEOTIDE SEQUENCE [LARGE SCALE GENOMIC DNA]</scope>
    <source>
        <strain evidence="2 3">DSM 7307</strain>
    </source>
</reference>
<comment type="caution">
    <text evidence="2">The sequence shown here is derived from an EMBL/GenBank/DDBJ whole genome shotgun (WGS) entry which is preliminary data.</text>
</comment>
<name>A0ABR9IZA6_RHIVS</name>